<dbReference type="AlphaFoldDB" id="A0A821L448"/>
<evidence type="ECO:0000256" key="3">
    <source>
        <dbReference type="ARBA" id="ARBA00022530"/>
    </source>
</evidence>
<keyword evidence="5" id="KW-0677">Repeat</keyword>
<feature type="non-terminal residue" evidence="12">
    <location>
        <position position="1"/>
    </location>
</feature>
<evidence type="ECO:0000256" key="2">
    <source>
        <dbReference type="ARBA" id="ARBA00022525"/>
    </source>
</evidence>
<dbReference type="GO" id="GO:0009887">
    <property type="term" value="P:animal organ morphogenesis"/>
    <property type="evidence" value="ECO:0007669"/>
    <property type="project" value="TreeGrafter"/>
</dbReference>
<evidence type="ECO:0000256" key="10">
    <source>
        <dbReference type="PROSITE-ProRule" id="PRU00460"/>
    </source>
</evidence>
<keyword evidence="7 10" id="KW-1015">Disulfide bond</keyword>
<evidence type="ECO:0000256" key="7">
    <source>
        <dbReference type="ARBA" id="ARBA00023157"/>
    </source>
</evidence>
<evidence type="ECO:0000256" key="1">
    <source>
        <dbReference type="ARBA" id="ARBA00004302"/>
    </source>
</evidence>
<sequence length="169" mass="18365">CDQRGQCHCKPNFGGRQCNQCAPGYFRYPECIPCSCDMHGSLGLSCDQVTGQCVCKNNFFGAKCQECAAGLFNFPYCEECKCVPAGVRNDFPGCGRHNIPGVLCLCKQNVEGRQCDRCKEGFWNMKGSNPLGCEPCDCSDEGTLGHLNTCDAVTGQCPCKLTTLNSTTR</sequence>
<dbReference type="CDD" id="cd00055">
    <property type="entry name" value="EGF_Lam"/>
    <property type="match status" value="3"/>
</dbReference>
<feature type="non-terminal residue" evidence="12">
    <location>
        <position position="169"/>
    </location>
</feature>
<dbReference type="PROSITE" id="PS01248">
    <property type="entry name" value="EGF_LAM_1"/>
    <property type="match status" value="2"/>
</dbReference>
<keyword evidence="13" id="KW-1185">Reference proteome</keyword>
<comment type="caution">
    <text evidence="12">The sequence shown here is derived from an EMBL/GenBank/DDBJ whole genome shotgun (WGS) entry which is preliminary data.</text>
</comment>
<dbReference type="FunFam" id="2.10.25.10:FF:000209">
    <property type="entry name" value="Laminin subunit alpha 5"/>
    <property type="match status" value="1"/>
</dbReference>
<evidence type="ECO:0000256" key="8">
    <source>
        <dbReference type="ARBA" id="ARBA00023180"/>
    </source>
</evidence>
<dbReference type="PANTHER" id="PTHR10574:SF440">
    <property type="entry name" value="LAMININ EGF-LIKE DOMAIN-CONTAINING PROTEIN"/>
    <property type="match status" value="1"/>
</dbReference>
<dbReference type="PRINTS" id="PR00011">
    <property type="entry name" value="EGFLAMININ"/>
</dbReference>
<dbReference type="InterPro" id="IPR050440">
    <property type="entry name" value="Laminin/Netrin_ECM"/>
</dbReference>
<dbReference type="Pfam" id="PF00053">
    <property type="entry name" value="EGF_laminin"/>
    <property type="match status" value="3"/>
</dbReference>
<dbReference type="PROSITE" id="PS50027">
    <property type="entry name" value="EGF_LAM_2"/>
    <property type="match status" value="2"/>
</dbReference>
<feature type="disulfide bond" evidence="10">
    <location>
        <begin position="34"/>
        <end position="46"/>
    </location>
</feature>
<feature type="domain" description="Laminin EGF-like" evidence="11">
    <location>
        <begin position="1"/>
        <end position="33"/>
    </location>
</feature>
<keyword evidence="4" id="KW-0732">Signal</keyword>
<comment type="subcellular location">
    <subcellularLocation>
        <location evidence="1">Secreted</location>
        <location evidence="1">Extracellular space</location>
        <location evidence="1">Extracellular matrix</location>
        <location evidence="1">Basement membrane</location>
    </subcellularLocation>
</comment>
<dbReference type="InterPro" id="IPR000742">
    <property type="entry name" value="EGF"/>
</dbReference>
<dbReference type="PANTHER" id="PTHR10574">
    <property type="entry name" value="NETRIN/LAMININ-RELATED"/>
    <property type="match status" value="1"/>
</dbReference>
<keyword evidence="3" id="KW-0272">Extracellular matrix</keyword>
<gene>
    <name evidence="12" type="ORF">UJA718_LOCUS38590</name>
</gene>
<evidence type="ECO:0000256" key="4">
    <source>
        <dbReference type="ARBA" id="ARBA00022729"/>
    </source>
</evidence>
<dbReference type="SUPFAM" id="SSF57196">
    <property type="entry name" value="EGF/Laminin"/>
    <property type="match status" value="3"/>
</dbReference>
<evidence type="ECO:0000259" key="11">
    <source>
        <dbReference type="PROSITE" id="PS50027"/>
    </source>
</evidence>
<evidence type="ECO:0000313" key="13">
    <source>
        <dbReference type="Proteomes" id="UP000663873"/>
    </source>
</evidence>
<organism evidence="12 13">
    <name type="scientific">Rotaria socialis</name>
    <dbReference type="NCBI Taxonomy" id="392032"/>
    <lineage>
        <taxon>Eukaryota</taxon>
        <taxon>Metazoa</taxon>
        <taxon>Spiralia</taxon>
        <taxon>Gnathifera</taxon>
        <taxon>Rotifera</taxon>
        <taxon>Eurotatoria</taxon>
        <taxon>Bdelloidea</taxon>
        <taxon>Philodinida</taxon>
        <taxon>Philodinidae</taxon>
        <taxon>Rotaria</taxon>
    </lineage>
</organism>
<evidence type="ECO:0000256" key="6">
    <source>
        <dbReference type="ARBA" id="ARBA00022869"/>
    </source>
</evidence>
<name>A0A821L448_9BILA</name>
<dbReference type="Gene3D" id="2.10.25.10">
    <property type="entry name" value="Laminin"/>
    <property type="match status" value="4"/>
</dbReference>
<dbReference type="Proteomes" id="UP000663873">
    <property type="component" value="Unassembled WGS sequence"/>
</dbReference>
<dbReference type="SMART" id="SM00180">
    <property type="entry name" value="EGF_Lam"/>
    <property type="match status" value="3"/>
</dbReference>
<keyword evidence="8" id="KW-0325">Glycoprotein</keyword>
<evidence type="ECO:0000256" key="9">
    <source>
        <dbReference type="ARBA" id="ARBA00023292"/>
    </source>
</evidence>
<keyword evidence="6" id="KW-0084">Basement membrane</keyword>
<feature type="disulfide bond" evidence="10">
    <location>
        <begin position="36"/>
        <end position="53"/>
    </location>
</feature>
<dbReference type="EMBL" id="CAJOBP010039748">
    <property type="protein sequence ID" value="CAF4744923.1"/>
    <property type="molecule type" value="Genomic_DNA"/>
</dbReference>
<dbReference type="GO" id="GO:0007409">
    <property type="term" value="P:axonogenesis"/>
    <property type="evidence" value="ECO:0007669"/>
    <property type="project" value="TreeGrafter"/>
</dbReference>
<dbReference type="FunFam" id="2.10.25.10:FF:000388">
    <property type="entry name" value="Laminin subunit alpha"/>
    <property type="match status" value="1"/>
</dbReference>
<keyword evidence="9 10" id="KW-0424">Laminin EGF-like domain</keyword>
<feature type="disulfide bond" evidence="10">
    <location>
        <begin position="9"/>
        <end position="18"/>
    </location>
</feature>
<dbReference type="PROSITE" id="PS00022">
    <property type="entry name" value="EGF_1"/>
    <property type="match status" value="1"/>
</dbReference>
<dbReference type="GO" id="GO:0005604">
    <property type="term" value="C:basement membrane"/>
    <property type="evidence" value="ECO:0007669"/>
    <property type="project" value="UniProtKB-SubCell"/>
</dbReference>
<dbReference type="InterPro" id="IPR002049">
    <property type="entry name" value="LE_dom"/>
</dbReference>
<keyword evidence="2" id="KW-0964">Secreted</keyword>
<reference evidence="12" key="1">
    <citation type="submission" date="2021-02" db="EMBL/GenBank/DDBJ databases">
        <authorList>
            <person name="Nowell W R."/>
        </authorList>
    </citation>
    <scope>NUCLEOTIDE SEQUENCE</scope>
</reference>
<comment type="caution">
    <text evidence="10">Lacks conserved residue(s) required for the propagation of feature annotation.</text>
</comment>
<evidence type="ECO:0000256" key="5">
    <source>
        <dbReference type="ARBA" id="ARBA00022737"/>
    </source>
</evidence>
<protein>
    <recommendedName>
        <fullName evidence="11">Laminin EGF-like domain-containing protein</fullName>
    </recommendedName>
</protein>
<proteinExistence type="predicted"/>
<feature type="disulfide bond" evidence="10">
    <location>
        <begin position="55"/>
        <end position="64"/>
    </location>
</feature>
<evidence type="ECO:0000313" key="12">
    <source>
        <dbReference type="EMBL" id="CAF4744923.1"/>
    </source>
</evidence>
<dbReference type="GO" id="GO:0009888">
    <property type="term" value="P:tissue development"/>
    <property type="evidence" value="ECO:0007669"/>
    <property type="project" value="TreeGrafter"/>
</dbReference>
<accession>A0A821L448</accession>
<feature type="domain" description="Laminin EGF-like" evidence="11">
    <location>
        <begin position="34"/>
        <end position="84"/>
    </location>
</feature>